<dbReference type="OMA" id="TYVCEGV"/>
<feature type="domain" description="Ig-like" evidence="9">
    <location>
        <begin position="159"/>
        <end position="252"/>
    </location>
</feature>
<proteinExistence type="predicted"/>
<dbReference type="Pfam" id="PF08205">
    <property type="entry name" value="C2-set_2"/>
    <property type="match status" value="1"/>
</dbReference>
<feature type="domain" description="Ig-like" evidence="9">
    <location>
        <begin position="443"/>
        <end position="524"/>
    </location>
</feature>
<keyword evidence="5" id="KW-1015">Disulfide bond</keyword>
<evidence type="ECO:0000256" key="5">
    <source>
        <dbReference type="ARBA" id="ARBA00023157"/>
    </source>
</evidence>
<dbReference type="InterPro" id="IPR013783">
    <property type="entry name" value="Ig-like_fold"/>
</dbReference>
<dbReference type="GO" id="GO:0050839">
    <property type="term" value="F:cell adhesion molecule binding"/>
    <property type="evidence" value="ECO:0007669"/>
    <property type="project" value="TreeGrafter"/>
</dbReference>
<dbReference type="InterPro" id="IPR003598">
    <property type="entry name" value="Ig_sub2"/>
</dbReference>
<reference evidence="10" key="1">
    <citation type="submission" date="2025-08" db="UniProtKB">
        <authorList>
            <consortium name="Ensembl"/>
        </authorList>
    </citation>
    <scope>IDENTIFICATION</scope>
</reference>
<dbReference type="InterPro" id="IPR013162">
    <property type="entry name" value="CD80_C2-set"/>
</dbReference>
<feature type="domain" description="Ig-like" evidence="9">
    <location>
        <begin position="722"/>
        <end position="804"/>
    </location>
</feature>
<evidence type="ECO:0000256" key="1">
    <source>
        <dbReference type="ARBA" id="ARBA00004479"/>
    </source>
</evidence>
<keyword evidence="6" id="KW-0325">Glycoprotein</keyword>
<feature type="domain" description="Ig-like" evidence="9">
    <location>
        <begin position="529"/>
        <end position="606"/>
    </location>
</feature>
<evidence type="ECO:0000256" key="7">
    <source>
        <dbReference type="ARBA" id="ARBA00023319"/>
    </source>
</evidence>
<comment type="subcellular location">
    <subcellularLocation>
        <location evidence="1">Membrane</location>
        <topology evidence="1">Single-pass type I membrane protein</topology>
    </subcellularLocation>
</comment>
<dbReference type="PROSITE" id="PS50835">
    <property type="entry name" value="IG_LIKE"/>
    <property type="match status" value="8"/>
</dbReference>
<reference evidence="10" key="2">
    <citation type="submission" date="2025-09" db="UniProtKB">
        <authorList>
            <consortium name="Ensembl"/>
        </authorList>
    </citation>
    <scope>IDENTIFICATION</scope>
</reference>
<dbReference type="Pfam" id="PF13895">
    <property type="entry name" value="Ig_2"/>
    <property type="match status" value="2"/>
</dbReference>
<dbReference type="SMART" id="SM00406">
    <property type="entry name" value="IGv"/>
    <property type="match status" value="3"/>
</dbReference>
<evidence type="ECO:0000256" key="8">
    <source>
        <dbReference type="SAM" id="Phobius"/>
    </source>
</evidence>
<evidence type="ECO:0000313" key="11">
    <source>
        <dbReference type="Proteomes" id="UP000261420"/>
    </source>
</evidence>
<dbReference type="CDD" id="cd00096">
    <property type="entry name" value="Ig"/>
    <property type="match status" value="2"/>
</dbReference>
<keyword evidence="11" id="KW-1185">Reference proteome</keyword>
<evidence type="ECO:0000256" key="3">
    <source>
        <dbReference type="ARBA" id="ARBA00022989"/>
    </source>
</evidence>
<dbReference type="InterPro" id="IPR003599">
    <property type="entry name" value="Ig_sub"/>
</dbReference>
<feature type="transmembrane region" description="Helical" evidence="8">
    <location>
        <begin position="21"/>
        <end position="44"/>
    </location>
</feature>
<keyword evidence="3 8" id="KW-1133">Transmembrane helix</keyword>
<organism evidence="10 11">
    <name type="scientific">Seriola dumerili</name>
    <name type="common">Greater amberjack</name>
    <name type="synonym">Caranx dumerili</name>
    <dbReference type="NCBI Taxonomy" id="41447"/>
    <lineage>
        <taxon>Eukaryota</taxon>
        <taxon>Metazoa</taxon>
        <taxon>Chordata</taxon>
        <taxon>Craniata</taxon>
        <taxon>Vertebrata</taxon>
        <taxon>Euteleostomi</taxon>
        <taxon>Actinopterygii</taxon>
        <taxon>Neopterygii</taxon>
        <taxon>Teleostei</taxon>
        <taxon>Neoteleostei</taxon>
        <taxon>Acanthomorphata</taxon>
        <taxon>Carangaria</taxon>
        <taxon>Carangiformes</taxon>
        <taxon>Carangidae</taxon>
        <taxon>Seriola</taxon>
    </lineage>
</organism>
<sequence length="859" mass="93975">MCRADFQLQTLRHRHRRDAAPLCTFIHLFIHPFICSATVCGGIMSVCRIFIQLITAVLLMSSWCVQGLRVSVFPRHPLFRLGERQQLVCSVQDCPLVPSLSWSLLGDRPLTASVSTNGSRSVVTFDPVMMEHEGTLLCRVNCGGDKREGKTPVHVYSFPSAPVIQGQDQLKLGAESILTCHVSDLYPAEQLTLTWFMGGSFLQSTVGDPGSSSVRSEYKFTPQNQDSGSNISCRAMLDLPDLPAGSRTRETTVPLNILYAPVVTWISNSVLVMADSPLTLSCSVEGNPEPTISWSLRTADGGSEWRGGGRQLVFRAVSLSEAGRYECEARNSEGNQTAAVDLTVHAPPNDTSISVSPGEEVVEGQQVTITCRSHGAPPPNLVLKKEGVELQRTDPASSLLSFSLSSALLEDSALYQCEASNQYGSQLESRSIRVRAHPLQVQPGPVVSVAERGSDLVLTCTASGCLHPPTLTWVDQDQTVLQRTQQQDGLSQLHLQDLDLQDQGFYRCEAECESVTRTRTTQVQVYSFPSDPVVKDPGPVVLGQEAVLRCDVINVFSTNWLRIQWLLGNTTLMSESFEFSGSLQNISSVLKHRIEEDQQVLTCRAELKLMRDDEERWWSRRTSVPLLVHYAPRRTSISVSPGEEVMEGQQVTITCHSDGAPPTTLVLKKEGVGLQRTDPASSSLSFSLSSALLEDSALYQCEASNQYGSQLESRSIRVRAPPRNTTVLVLPSTVVQEGQNVTVCCQTISSPPSAVILKKLTNGTEIYSLNGTFLLVNVTARDSGLYQVNVTNDLGYQVKFFSISVRERSTSLPPRLSVIIIPAICVAAGLAATALLLDYLRRSRKKGFYQLPQSAAPSA</sequence>
<evidence type="ECO:0000256" key="2">
    <source>
        <dbReference type="ARBA" id="ARBA00022692"/>
    </source>
</evidence>
<keyword evidence="7" id="KW-0393">Immunoglobulin domain</keyword>
<dbReference type="InterPro" id="IPR003989">
    <property type="entry name" value="VCAM-1"/>
</dbReference>
<dbReference type="GeneTree" id="ENSGT00940000156511"/>
<evidence type="ECO:0000256" key="4">
    <source>
        <dbReference type="ARBA" id="ARBA00023136"/>
    </source>
</evidence>
<dbReference type="Ensembl" id="ENSSDUT00000021916.1">
    <property type="protein sequence ID" value="ENSSDUP00000021522.1"/>
    <property type="gene ID" value="ENSSDUG00000015629.1"/>
</dbReference>
<dbReference type="PRINTS" id="PR01474">
    <property type="entry name" value="VCAM1"/>
</dbReference>
<protein>
    <submittedName>
        <fullName evidence="10">Vascular cell adhesion molecule 1b</fullName>
    </submittedName>
</protein>
<dbReference type="InterPro" id="IPR013106">
    <property type="entry name" value="Ig_V-set"/>
</dbReference>
<dbReference type="AlphaFoldDB" id="A0A3B4UT65"/>
<dbReference type="STRING" id="41447.ENSSDUP00000021522"/>
<keyword evidence="2 8" id="KW-0812">Transmembrane</keyword>
<name>A0A3B4UT65_SERDU</name>
<dbReference type="InterPro" id="IPR036179">
    <property type="entry name" value="Ig-like_dom_sf"/>
</dbReference>
<feature type="transmembrane region" description="Helical" evidence="8">
    <location>
        <begin position="816"/>
        <end position="837"/>
    </location>
</feature>
<keyword evidence="4 8" id="KW-0472">Membrane</keyword>
<dbReference type="GO" id="GO:0098609">
    <property type="term" value="P:cell-cell adhesion"/>
    <property type="evidence" value="ECO:0007669"/>
    <property type="project" value="InterPro"/>
</dbReference>
<dbReference type="InterPro" id="IPR051275">
    <property type="entry name" value="Cell_adhesion_signaling"/>
</dbReference>
<feature type="domain" description="Ig-like" evidence="9">
    <location>
        <begin position="261"/>
        <end position="343"/>
    </location>
</feature>
<dbReference type="GO" id="GO:0005911">
    <property type="term" value="C:cell-cell junction"/>
    <property type="evidence" value="ECO:0007669"/>
    <property type="project" value="TreeGrafter"/>
</dbReference>
<evidence type="ECO:0000259" key="9">
    <source>
        <dbReference type="PROSITE" id="PS50835"/>
    </source>
</evidence>
<dbReference type="SMART" id="SM00409">
    <property type="entry name" value="IG"/>
    <property type="match status" value="7"/>
</dbReference>
<dbReference type="PANTHER" id="PTHR11640:SF31">
    <property type="entry name" value="IRREGULAR CHIASM C-ROUGHEST PROTEIN-RELATED"/>
    <property type="match status" value="1"/>
</dbReference>
<feature type="domain" description="Ig-like" evidence="9">
    <location>
        <begin position="348"/>
        <end position="433"/>
    </location>
</feature>
<dbReference type="PANTHER" id="PTHR11640">
    <property type="entry name" value="NEPHRIN"/>
    <property type="match status" value="1"/>
</dbReference>
<dbReference type="SMART" id="SM00408">
    <property type="entry name" value="IGc2"/>
    <property type="match status" value="5"/>
</dbReference>
<evidence type="ECO:0000256" key="6">
    <source>
        <dbReference type="ARBA" id="ARBA00023180"/>
    </source>
</evidence>
<dbReference type="GO" id="GO:0001946">
    <property type="term" value="P:lymphangiogenesis"/>
    <property type="evidence" value="ECO:0007669"/>
    <property type="project" value="Ensembl"/>
</dbReference>
<dbReference type="Gene3D" id="2.60.40.10">
    <property type="entry name" value="Immunoglobulins"/>
    <property type="match status" value="8"/>
</dbReference>
<accession>A0A3B4UT65</accession>
<dbReference type="Proteomes" id="UP000261420">
    <property type="component" value="Unplaced"/>
</dbReference>
<feature type="domain" description="Ig-like" evidence="9">
    <location>
        <begin position="68"/>
        <end position="141"/>
    </location>
</feature>
<feature type="domain" description="Ig-like" evidence="9">
    <location>
        <begin position="632"/>
        <end position="717"/>
    </location>
</feature>
<dbReference type="SUPFAM" id="SSF48726">
    <property type="entry name" value="Immunoglobulin"/>
    <property type="match status" value="8"/>
</dbReference>
<evidence type="ECO:0000313" key="10">
    <source>
        <dbReference type="Ensembl" id="ENSSDUP00000021522.1"/>
    </source>
</evidence>
<dbReference type="Pfam" id="PF13927">
    <property type="entry name" value="Ig_3"/>
    <property type="match status" value="2"/>
</dbReference>
<dbReference type="GO" id="GO:0005886">
    <property type="term" value="C:plasma membrane"/>
    <property type="evidence" value="ECO:0007669"/>
    <property type="project" value="TreeGrafter"/>
</dbReference>
<dbReference type="InterPro" id="IPR007110">
    <property type="entry name" value="Ig-like_dom"/>
</dbReference>